<keyword evidence="2" id="KW-1133">Transmembrane helix</keyword>
<dbReference type="Proteomes" id="UP000184267">
    <property type="component" value="Unassembled WGS sequence"/>
</dbReference>
<feature type="region of interest" description="Disordered" evidence="1">
    <location>
        <begin position="110"/>
        <end position="263"/>
    </location>
</feature>
<name>A0A1M2VNZ2_TRAPU</name>
<reference evidence="3 4" key="1">
    <citation type="submission" date="2016-10" db="EMBL/GenBank/DDBJ databases">
        <title>Genome sequence of the basidiomycete white-rot fungus Trametes pubescens.</title>
        <authorList>
            <person name="Makela M.R."/>
            <person name="Granchi Z."/>
            <person name="Peng M."/>
            <person name="De Vries R.P."/>
            <person name="Grigoriev I."/>
            <person name="Riley R."/>
            <person name="Hilden K."/>
        </authorList>
    </citation>
    <scope>NUCLEOTIDE SEQUENCE [LARGE SCALE GENOMIC DNA]</scope>
    <source>
        <strain evidence="3 4">FBCC735</strain>
    </source>
</reference>
<keyword evidence="4" id="KW-1185">Reference proteome</keyword>
<dbReference type="EMBL" id="MNAD01000951">
    <property type="protein sequence ID" value="OJT09307.1"/>
    <property type="molecule type" value="Genomic_DNA"/>
</dbReference>
<dbReference type="OMA" id="SHWMKRT"/>
<sequence>MPDSFDITGFVISIISLLGLHKLGALVASRLPPGRLKAIKADLAEMRELLEHLECERYPNGAATLHHFQSSLQQAECGGLINDCKDLHGDITDLRVHLHKLPPRARHTYAPQAMHSSASSYTAATSPNPSTDTSVSSASASSTVASSSPSLPETPSPSVSDPAPMPVKADDTTEPAPAADNWGRRMRRTSISSESTEPAEPLQSTEPAPAHGGSHWMKRTARTTLHTPPEEYTPERRRALVTGRSDAPILRNRVVKTADPEAE</sequence>
<accession>A0A1M2VNZ2</accession>
<proteinExistence type="predicted"/>
<comment type="caution">
    <text evidence="3">The sequence shown here is derived from an EMBL/GenBank/DDBJ whole genome shotgun (WGS) entry which is preliminary data.</text>
</comment>
<gene>
    <name evidence="3" type="ORF">TRAPUB_14246</name>
</gene>
<feature type="compositionally biased region" description="Low complexity" evidence="1">
    <location>
        <begin position="116"/>
        <end position="160"/>
    </location>
</feature>
<evidence type="ECO:0000313" key="3">
    <source>
        <dbReference type="EMBL" id="OJT09307.1"/>
    </source>
</evidence>
<dbReference type="OrthoDB" id="10428919at2759"/>
<keyword evidence="2" id="KW-0472">Membrane</keyword>
<dbReference type="AlphaFoldDB" id="A0A1M2VNZ2"/>
<protein>
    <submittedName>
        <fullName evidence="3">Uncharacterized protein</fullName>
    </submittedName>
</protein>
<organism evidence="3 4">
    <name type="scientific">Trametes pubescens</name>
    <name type="common">White-rot fungus</name>
    <dbReference type="NCBI Taxonomy" id="154538"/>
    <lineage>
        <taxon>Eukaryota</taxon>
        <taxon>Fungi</taxon>
        <taxon>Dikarya</taxon>
        <taxon>Basidiomycota</taxon>
        <taxon>Agaricomycotina</taxon>
        <taxon>Agaricomycetes</taxon>
        <taxon>Polyporales</taxon>
        <taxon>Polyporaceae</taxon>
        <taxon>Trametes</taxon>
    </lineage>
</organism>
<keyword evidence="2" id="KW-0812">Transmembrane</keyword>
<evidence type="ECO:0000256" key="1">
    <source>
        <dbReference type="SAM" id="MobiDB-lite"/>
    </source>
</evidence>
<evidence type="ECO:0000256" key="2">
    <source>
        <dbReference type="SAM" id="Phobius"/>
    </source>
</evidence>
<feature type="transmembrane region" description="Helical" evidence="2">
    <location>
        <begin position="6"/>
        <end position="28"/>
    </location>
</feature>
<evidence type="ECO:0000313" key="4">
    <source>
        <dbReference type="Proteomes" id="UP000184267"/>
    </source>
</evidence>
<feature type="compositionally biased region" description="Polar residues" evidence="1">
    <location>
        <begin position="189"/>
        <end position="206"/>
    </location>
</feature>